<evidence type="ECO:0000313" key="1">
    <source>
        <dbReference type="EMBL" id="PRH78372.1"/>
    </source>
</evidence>
<dbReference type="RefSeq" id="WP_105869455.1">
    <property type="nucleotide sequence ID" value="NZ_PVLV01000211.1"/>
</dbReference>
<dbReference type="Proteomes" id="UP000239322">
    <property type="component" value="Unassembled WGS sequence"/>
</dbReference>
<dbReference type="OrthoDB" id="4111467at2"/>
<comment type="caution">
    <text evidence="1">The sequence shown here is derived from an EMBL/GenBank/DDBJ whole genome shotgun (WGS) entry which is preliminary data.</text>
</comment>
<reference evidence="1 2" key="1">
    <citation type="submission" date="2018-03" db="EMBL/GenBank/DDBJ databases">
        <title>Novel Streptomyces sp. from soil.</title>
        <authorList>
            <person name="Tan G.Y.A."/>
            <person name="Lee Z.Y."/>
        </authorList>
    </citation>
    <scope>NUCLEOTIDE SEQUENCE [LARGE SCALE GENOMIC DNA]</scope>
    <source>
        <strain evidence="1 2">ST5x</strain>
    </source>
</reference>
<keyword evidence="2" id="KW-1185">Reference proteome</keyword>
<organism evidence="1 2">
    <name type="scientific">Streptomyces solincola</name>
    <dbReference type="NCBI Taxonomy" id="2100817"/>
    <lineage>
        <taxon>Bacteria</taxon>
        <taxon>Bacillati</taxon>
        <taxon>Actinomycetota</taxon>
        <taxon>Actinomycetes</taxon>
        <taxon>Kitasatosporales</taxon>
        <taxon>Streptomycetaceae</taxon>
        <taxon>Streptomyces</taxon>
    </lineage>
</organism>
<protein>
    <submittedName>
        <fullName evidence="1">Uncharacterized protein</fullName>
    </submittedName>
</protein>
<dbReference type="AlphaFoldDB" id="A0A2S9PVC1"/>
<proteinExistence type="predicted"/>
<sequence length="247" mass="26955">MCVTDVTFYPLIVADRPDNGVYEMPPAGTDMSQLRIIPNLEVRPGDLVLGAYDGAPDPARLRWAMQSCAAFPALPVSTGGYTALEGESLVWPSNGVALVIPREHVPAGVYGRHTAEYRPGDRVVRSFIHMPEDSDHRHGTEPRAVIQRGTVTAVEDDALTIAWAGRWPVVTDPVMRLAAPDEIERERGVYGFAVGDTVQSHYGAAGVVLELWLHWYSGAPMAFVHWDGDRRTAQMTFGLSHDVPAAA</sequence>
<evidence type="ECO:0000313" key="2">
    <source>
        <dbReference type="Proteomes" id="UP000239322"/>
    </source>
</evidence>
<name>A0A2S9PVC1_9ACTN</name>
<gene>
    <name evidence="1" type="ORF">C6N75_15270</name>
</gene>
<accession>A0A2S9PVC1</accession>
<dbReference type="EMBL" id="PVLV01000211">
    <property type="protein sequence ID" value="PRH78372.1"/>
    <property type="molecule type" value="Genomic_DNA"/>
</dbReference>